<comment type="similarity">
    <text evidence="3">Belongs to the RNase PH family.</text>
</comment>
<dbReference type="PANTHER" id="PTHR11097">
    <property type="entry name" value="EXOSOME COMPLEX EXONUCLEASE RIBOSOMAL RNA PROCESSING PROTEIN"/>
    <property type="match status" value="1"/>
</dbReference>
<reference evidence="9" key="1">
    <citation type="submission" date="2021-01" db="EMBL/GenBank/DDBJ databases">
        <authorList>
            <person name="Corre E."/>
            <person name="Pelletier E."/>
            <person name="Niang G."/>
            <person name="Scheremetjew M."/>
            <person name="Finn R."/>
            <person name="Kale V."/>
            <person name="Holt S."/>
            <person name="Cochrane G."/>
            <person name="Meng A."/>
            <person name="Brown T."/>
            <person name="Cohen L."/>
        </authorList>
    </citation>
    <scope>NUCLEOTIDE SEQUENCE</scope>
    <source>
        <strain evidence="9">Isolate 1302-5</strain>
    </source>
</reference>
<proteinExistence type="inferred from homology"/>
<dbReference type="InterPro" id="IPR001247">
    <property type="entry name" value="ExoRNase_PH_dom1"/>
</dbReference>
<dbReference type="GO" id="GO:0016075">
    <property type="term" value="P:rRNA catabolic process"/>
    <property type="evidence" value="ECO:0007669"/>
    <property type="project" value="TreeGrafter"/>
</dbReference>
<gene>
    <name evidence="9" type="ORF">OAUR00152_LOCUS17327</name>
</gene>
<dbReference type="GO" id="GO:0000176">
    <property type="term" value="C:nuclear exosome (RNase complex)"/>
    <property type="evidence" value="ECO:0007669"/>
    <property type="project" value="TreeGrafter"/>
</dbReference>
<evidence type="ECO:0000256" key="5">
    <source>
        <dbReference type="ARBA" id="ARBA00022835"/>
    </source>
</evidence>
<comment type="subcellular location">
    <subcellularLocation>
        <location evidence="1">Cytoplasm</location>
    </subcellularLocation>
    <subcellularLocation>
        <location evidence="2">Nucleus</location>
        <location evidence="2">Nucleolus</location>
    </subcellularLocation>
</comment>
<dbReference type="GO" id="GO:0035925">
    <property type="term" value="F:mRNA 3'-UTR AU-rich region binding"/>
    <property type="evidence" value="ECO:0007669"/>
    <property type="project" value="TreeGrafter"/>
</dbReference>
<keyword evidence="5" id="KW-0271">Exosome</keyword>
<dbReference type="GO" id="GO:0000177">
    <property type="term" value="C:cytoplasmic exosome (RNase complex)"/>
    <property type="evidence" value="ECO:0007669"/>
    <property type="project" value="TreeGrafter"/>
</dbReference>
<evidence type="ECO:0000259" key="8">
    <source>
        <dbReference type="Pfam" id="PF01138"/>
    </source>
</evidence>
<dbReference type="SUPFAM" id="SSF55666">
    <property type="entry name" value="Ribonuclease PH domain 2-like"/>
    <property type="match status" value="1"/>
</dbReference>
<dbReference type="Gene3D" id="3.30.230.70">
    <property type="entry name" value="GHMP Kinase, N-terminal domain"/>
    <property type="match status" value="1"/>
</dbReference>
<dbReference type="GO" id="GO:0071035">
    <property type="term" value="P:nuclear polyadenylation-dependent rRNA catabolic process"/>
    <property type="evidence" value="ECO:0007669"/>
    <property type="project" value="TreeGrafter"/>
</dbReference>
<feature type="region of interest" description="Disordered" evidence="7">
    <location>
        <begin position="28"/>
        <end position="64"/>
    </location>
</feature>
<keyword evidence="4" id="KW-0963">Cytoplasm</keyword>
<protein>
    <recommendedName>
        <fullName evidence="6">Ribosomal RNA-processing protein 42</fullName>
    </recommendedName>
</protein>
<evidence type="ECO:0000256" key="4">
    <source>
        <dbReference type="ARBA" id="ARBA00022490"/>
    </source>
</evidence>
<organism evidence="9">
    <name type="scientific">Odontella aurita</name>
    <dbReference type="NCBI Taxonomy" id="265563"/>
    <lineage>
        <taxon>Eukaryota</taxon>
        <taxon>Sar</taxon>
        <taxon>Stramenopiles</taxon>
        <taxon>Ochrophyta</taxon>
        <taxon>Bacillariophyta</taxon>
        <taxon>Mediophyceae</taxon>
        <taxon>Biddulphiophycidae</taxon>
        <taxon>Eupodiscales</taxon>
        <taxon>Odontellaceae</taxon>
        <taxon>Odontella</taxon>
    </lineage>
</organism>
<dbReference type="EMBL" id="HBKQ01025562">
    <property type="protein sequence ID" value="CAE2243346.1"/>
    <property type="molecule type" value="Transcribed_RNA"/>
</dbReference>
<dbReference type="GO" id="GO:0000467">
    <property type="term" value="P:exonucleolytic trimming to generate mature 3'-end of 5.8S rRNA from tricistronic rRNA transcript (SSU-rRNA, 5.8S rRNA, LSU-rRNA)"/>
    <property type="evidence" value="ECO:0007669"/>
    <property type="project" value="TreeGrafter"/>
</dbReference>
<evidence type="ECO:0000256" key="3">
    <source>
        <dbReference type="ARBA" id="ARBA00006678"/>
    </source>
</evidence>
<evidence type="ECO:0000256" key="7">
    <source>
        <dbReference type="SAM" id="MobiDB-lite"/>
    </source>
</evidence>
<name>A0A7S4MU72_9STRA</name>
<sequence>MVSSDPHLSPSEAEYLLAGFSGIRIDGRGPADYRPYALDSRSRSLPPHSSRRDDPSARGGASTAAVVDAALREDHGASSSVDPPLVLSHGSSRVSLPGGGADVLCSVRAELVRPSPAFSDRGSVDVRVELLGPSPSSHSRSRRRTEEAELTAALQRLVCPHAADLRGLCIVPGRYAWRLACDVSVLSSDGNALDAAAMALRAAVRGTLLPSVMAVDRRSGGGGGAGVAGSGGKPADDLVVDGDMADAAPPLGADDCPVVVTVFIMESLSSSASTGGGTRGKVSRALLLDARSEEERCASTSVAVGVDRSGRICGVYKRRSPSSSGGGGNGTLPVALLGEVAATAAEGARRVLHMMDGEGSWRGGEKLAGGGAEDLLGGHIVIQ</sequence>
<dbReference type="GO" id="GO:0005730">
    <property type="term" value="C:nucleolus"/>
    <property type="evidence" value="ECO:0007669"/>
    <property type="project" value="UniProtKB-SubCell"/>
</dbReference>
<dbReference type="InterPro" id="IPR027408">
    <property type="entry name" value="PNPase/RNase_PH_dom_sf"/>
</dbReference>
<dbReference type="InterPro" id="IPR036345">
    <property type="entry name" value="ExoRNase_PH_dom2_sf"/>
</dbReference>
<evidence type="ECO:0000256" key="2">
    <source>
        <dbReference type="ARBA" id="ARBA00004604"/>
    </source>
</evidence>
<dbReference type="InterPro" id="IPR020568">
    <property type="entry name" value="Ribosomal_Su5_D2-typ_SF"/>
</dbReference>
<dbReference type="GO" id="GO:0071038">
    <property type="term" value="P:TRAMP-dependent tRNA surveillance pathway"/>
    <property type="evidence" value="ECO:0007669"/>
    <property type="project" value="TreeGrafter"/>
</dbReference>
<evidence type="ECO:0000256" key="6">
    <source>
        <dbReference type="ARBA" id="ARBA00042523"/>
    </source>
</evidence>
<dbReference type="GO" id="GO:0034476">
    <property type="term" value="P:U5 snRNA 3'-end processing"/>
    <property type="evidence" value="ECO:0007669"/>
    <property type="project" value="TreeGrafter"/>
</dbReference>
<dbReference type="InterPro" id="IPR050590">
    <property type="entry name" value="Exosome_comp_Rrp42_subfam"/>
</dbReference>
<accession>A0A7S4MU72</accession>
<dbReference type="GO" id="GO:0071028">
    <property type="term" value="P:nuclear mRNA surveillance"/>
    <property type="evidence" value="ECO:0007669"/>
    <property type="project" value="TreeGrafter"/>
</dbReference>
<feature type="domain" description="Exoribonuclease phosphorolytic" evidence="8">
    <location>
        <begin position="88"/>
        <end position="205"/>
    </location>
</feature>
<evidence type="ECO:0000256" key="1">
    <source>
        <dbReference type="ARBA" id="ARBA00004496"/>
    </source>
</evidence>
<dbReference type="PANTHER" id="PTHR11097:SF8">
    <property type="entry name" value="EXOSOME COMPLEX COMPONENT RRP42"/>
    <property type="match status" value="1"/>
</dbReference>
<dbReference type="AlphaFoldDB" id="A0A7S4MU72"/>
<evidence type="ECO:0000313" key="9">
    <source>
        <dbReference type="EMBL" id="CAE2243346.1"/>
    </source>
</evidence>
<dbReference type="SUPFAM" id="SSF54211">
    <property type="entry name" value="Ribosomal protein S5 domain 2-like"/>
    <property type="match status" value="1"/>
</dbReference>
<dbReference type="Pfam" id="PF01138">
    <property type="entry name" value="RNase_PH"/>
    <property type="match status" value="1"/>
</dbReference>
<dbReference type="GO" id="GO:0034473">
    <property type="term" value="P:U1 snRNA 3'-end processing"/>
    <property type="evidence" value="ECO:0007669"/>
    <property type="project" value="TreeGrafter"/>
</dbReference>
<dbReference type="GO" id="GO:0034475">
    <property type="term" value="P:U4 snRNA 3'-end processing"/>
    <property type="evidence" value="ECO:0007669"/>
    <property type="project" value="TreeGrafter"/>
</dbReference>